<dbReference type="InParanoid" id="A0A2P5BPK3"/>
<keyword evidence="2" id="KW-1185">Reference proteome</keyword>
<gene>
    <name evidence="1" type="ORF">TorRG33x02_313440</name>
</gene>
<reference evidence="2" key="1">
    <citation type="submission" date="2016-06" db="EMBL/GenBank/DDBJ databases">
        <title>Parallel loss of symbiosis genes in relatives of nitrogen-fixing non-legume Parasponia.</title>
        <authorList>
            <person name="Van Velzen R."/>
            <person name="Holmer R."/>
            <person name="Bu F."/>
            <person name="Rutten L."/>
            <person name="Van Zeijl A."/>
            <person name="Liu W."/>
            <person name="Santuari L."/>
            <person name="Cao Q."/>
            <person name="Sharma T."/>
            <person name="Shen D."/>
            <person name="Roswanjaya Y."/>
            <person name="Wardhani T."/>
            <person name="Kalhor M.S."/>
            <person name="Jansen J."/>
            <person name="Van den Hoogen J."/>
            <person name="Gungor B."/>
            <person name="Hartog M."/>
            <person name="Hontelez J."/>
            <person name="Verver J."/>
            <person name="Yang W.-C."/>
            <person name="Schijlen E."/>
            <person name="Repin R."/>
            <person name="Schilthuizen M."/>
            <person name="Schranz E."/>
            <person name="Heidstra R."/>
            <person name="Miyata K."/>
            <person name="Fedorova E."/>
            <person name="Kohlen W."/>
            <person name="Bisseling T."/>
            <person name="Smit S."/>
            <person name="Geurts R."/>
        </authorList>
    </citation>
    <scope>NUCLEOTIDE SEQUENCE [LARGE SCALE GENOMIC DNA]</scope>
    <source>
        <strain evidence="2">cv. RG33-2</strain>
    </source>
</reference>
<dbReference type="AlphaFoldDB" id="A0A2P5BPK3"/>
<dbReference type="EMBL" id="JXTC01000483">
    <property type="protein sequence ID" value="PON50715.1"/>
    <property type="molecule type" value="Genomic_DNA"/>
</dbReference>
<sequence length="81" mass="9472">MRQESLKNLSTSPLTSRIHQESIKIVKNPSRIYQEFIMIAADVKNPLRSSRIRQHFIKNPSILPPTSRIVQEFIKIVKNLF</sequence>
<protein>
    <submittedName>
        <fullName evidence="1">Uncharacterized protein</fullName>
    </submittedName>
</protein>
<comment type="caution">
    <text evidence="1">The sequence shown here is derived from an EMBL/GenBank/DDBJ whole genome shotgun (WGS) entry which is preliminary data.</text>
</comment>
<evidence type="ECO:0000313" key="2">
    <source>
        <dbReference type="Proteomes" id="UP000237000"/>
    </source>
</evidence>
<name>A0A2P5BPK3_TREOI</name>
<dbReference type="Proteomes" id="UP000237000">
    <property type="component" value="Unassembled WGS sequence"/>
</dbReference>
<organism evidence="1 2">
    <name type="scientific">Trema orientale</name>
    <name type="common">Charcoal tree</name>
    <name type="synonym">Celtis orientalis</name>
    <dbReference type="NCBI Taxonomy" id="63057"/>
    <lineage>
        <taxon>Eukaryota</taxon>
        <taxon>Viridiplantae</taxon>
        <taxon>Streptophyta</taxon>
        <taxon>Embryophyta</taxon>
        <taxon>Tracheophyta</taxon>
        <taxon>Spermatophyta</taxon>
        <taxon>Magnoliopsida</taxon>
        <taxon>eudicotyledons</taxon>
        <taxon>Gunneridae</taxon>
        <taxon>Pentapetalae</taxon>
        <taxon>rosids</taxon>
        <taxon>fabids</taxon>
        <taxon>Rosales</taxon>
        <taxon>Cannabaceae</taxon>
        <taxon>Trema</taxon>
    </lineage>
</organism>
<proteinExistence type="predicted"/>
<accession>A0A2P5BPK3</accession>
<evidence type="ECO:0000313" key="1">
    <source>
        <dbReference type="EMBL" id="PON50715.1"/>
    </source>
</evidence>